<dbReference type="PANTHER" id="PTHR30536">
    <property type="entry name" value="ALTRONATE/GALACTARATE DEHYDRATASE"/>
    <property type="match status" value="1"/>
</dbReference>
<dbReference type="InterPro" id="IPR048332">
    <property type="entry name" value="GD_AH_C"/>
</dbReference>
<evidence type="ECO:0000313" key="4">
    <source>
        <dbReference type="EMBL" id="HJB36489.1"/>
    </source>
</evidence>
<gene>
    <name evidence="4" type="ORF">H9942_00290</name>
</gene>
<evidence type="ECO:0000313" key="5">
    <source>
        <dbReference type="Proteomes" id="UP000824214"/>
    </source>
</evidence>
<accession>A0A9D2LWG0</accession>
<proteinExistence type="inferred from homology"/>
<evidence type="ECO:0000256" key="2">
    <source>
        <dbReference type="ARBA" id="ARBA00023239"/>
    </source>
</evidence>
<dbReference type="InterPro" id="IPR007392">
    <property type="entry name" value="GD_AH_second"/>
</dbReference>
<dbReference type="GO" id="GO:0019698">
    <property type="term" value="P:D-galacturonate catabolic process"/>
    <property type="evidence" value="ECO:0007669"/>
    <property type="project" value="TreeGrafter"/>
</dbReference>
<evidence type="ECO:0000256" key="1">
    <source>
        <dbReference type="ARBA" id="ARBA00010986"/>
    </source>
</evidence>
<dbReference type="Gene3D" id="2.30.130.110">
    <property type="match status" value="1"/>
</dbReference>
<dbReference type="Pfam" id="PF20629">
    <property type="entry name" value="GD_AH_C"/>
    <property type="match status" value="1"/>
</dbReference>
<evidence type="ECO:0000259" key="3">
    <source>
        <dbReference type="SMART" id="SM00858"/>
    </source>
</evidence>
<sequence length="466" mass="49804">MSLRVIDPRDNVAVQIGEGGAVPSGHKVARRAIAQGEFVIKYGEIIGRATQDIAPGEWVHTHNLRSHLDEGAEYHYQFQPVTLPPREGSFWGYPRPWGDVGIRNEIYILPTVGCVNPICQRLAQEAQPLVGGSLDGIFALPHQFGCSQLGEDGENIQKLLCSIALNPNASFVLFVGLGCENNSLEGIRQALSPFQRDNMAFLNCQEAEDELAAGLEILKGFAEKARGLRREQAPLSKLRIGLKCGGSDGYSGLTANPLVGQVTDWVIAAGGSAVLTEVPEMFGAEQLLMDRCASREVFADYRGLILRFQKYYTDLGFPVYENPSPGNKAGGITTLEEKSLGCVKKGGSAPIVEVLPYGGRASKPGLAVLEGPGNDLISSTALGAAGCQLVLFTTGRGTPFSTFVPTLKIASNSGLAGRKGSWIDFDAAPGDGEALYRLVLDTASGAYRCKSEGFQEIAFHKTGVTL</sequence>
<dbReference type="PANTHER" id="PTHR30536:SF5">
    <property type="entry name" value="ALTRONATE DEHYDRATASE"/>
    <property type="match status" value="1"/>
</dbReference>
<organism evidence="4 5">
    <name type="scientific">Candidatus Acutalibacter ornithocaccae</name>
    <dbReference type="NCBI Taxonomy" id="2838416"/>
    <lineage>
        <taxon>Bacteria</taxon>
        <taxon>Bacillati</taxon>
        <taxon>Bacillota</taxon>
        <taxon>Clostridia</taxon>
        <taxon>Eubacteriales</taxon>
        <taxon>Acutalibacteraceae</taxon>
        <taxon>Acutalibacter</taxon>
    </lineage>
</organism>
<dbReference type="Pfam" id="PF04295">
    <property type="entry name" value="GD_AH_second"/>
    <property type="match status" value="1"/>
</dbReference>
<dbReference type="InterPro" id="IPR052172">
    <property type="entry name" value="UxaA_altronate/galactarate_dh"/>
</dbReference>
<name>A0A9D2LWG0_9FIRM</name>
<protein>
    <submittedName>
        <fullName evidence="4">Altronate dehydratase family protein</fullName>
    </submittedName>
</protein>
<reference evidence="4" key="1">
    <citation type="journal article" date="2021" name="PeerJ">
        <title>Extensive microbial diversity within the chicken gut microbiome revealed by metagenomics and culture.</title>
        <authorList>
            <person name="Gilroy R."/>
            <person name="Ravi A."/>
            <person name="Getino M."/>
            <person name="Pursley I."/>
            <person name="Horton D.L."/>
            <person name="Alikhan N.F."/>
            <person name="Baker D."/>
            <person name="Gharbi K."/>
            <person name="Hall N."/>
            <person name="Watson M."/>
            <person name="Adriaenssens E.M."/>
            <person name="Foster-Nyarko E."/>
            <person name="Jarju S."/>
            <person name="Secka A."/>
            <person name="Antonio M."/>
            <person name="Oren A."/>
            <person name="Chaudhuri R.R."/>
            <person name="La Ragione R."/>
            <person name="Hildebrand F."/>
            <person name="Pallen M.J."/>
        </authorList>
    </citation>
    <scope>NUCLEOTIDE SEQUENCE</scope>
    <source>
        <strain evidence="4">ChiBcolR8-3208</strain>
    </source>
</reference>
<reference evidence="4" key="2">
    <citation type="submission" date="2021-04" db="EMBL/GenBank/DDBJ databases">
        <authorList>
            <person name="Gilroy R."/>
        </authorList>
    </citation>
    <scope>NUCLEOTIDE SEQUENCE</scope>
    <source>
        <strain evidence="4">ChiBcolR8-3208</strain>
    </source>
</reference>
<comment type="caution">
    <text evidence="4">The sequence shown here is derived from an EMBL/GenBank/DDBJ whole genome shotgun (WGS) entry which is preliminary data.</text>
</comment>
<dbReference type="AlphaFoldDB" id="A0A9D2LWG0"/>
<dbReference type="InterPro" id="IPR044144">
    <property type="entry name" value="SAF_UxaA/GarD"/>
</dbReference>
<feature type="domain" description="SAF" evidence="3">
    <location>
        <begin position="10"/>
        <end position="65"/>
    </location>
</feature>
<keyword evidence="2" id="KW-0456">Lyase</keyword>
<dbReference type="Pfam" id="PF08666">
    <property type="entry name" value="SAF"/>
    <property type="match status" value="1"/>
</dbReference>
<dbReference type="InterPro" id="IPR013974">
    <property type="entry name" value="SAF"/>
</dbReference>
<dbReference type="SMART" id="SM00858">
    <property type="entry name" value="SAF"/>
    <property type="match status" value="1"/>
</dbReference>
<dbReference type="Proteomes" id="UP000824214">
    <property type="component" value="Unassembled WGS sequence"/>
</dbReference>
<dbReference type="CDD" id="cd11613">
    <property type="entry name" value="SAF_AH_GD"/>
    <property type="match status" value="1"/>
</dbReference>
<comment type="similarity">
    <text evidence="1">Belongs to the UxaA family.</text>
</comment>
<dbReference type="GO" id="GO:0016829">
    <property type="term" value="F:lyase activity"/>
    <property type="evidence" value="ECO:0007669"/>
    <property type="project" value="UniProtKB-KW"/>
</dbReference>
<dbReference type="EMBL" id="DWXZ01000004">
    <property type="protein sequence ID" value="HJB36489.1"/>
    <property type="molecule type" value="Genomic_DNA"/>
</dbReference>